<gene>
    <name evidence="1" type="ORF">H1P_630015</name>
</gene>
<evidence type="ECO:0000313" key="1">
    <source>
        <dbReference type="EMBL" id="VEP17618.1"/>
    </source>
</evidence>
<name>A0A563W1Q2_9CYAN</name>
<dbReference type="AlphaFoldDB" id="A0A563W1Q2"/>
<sequence length="41" mass="4824">MFVPREENAIIFLKMRKPPQNLRAECGVRSERKHLSPPSLF</sequence>
<reference evidence="1 2" key="1">
    <citation type="submission" date="2019-01" db="EMBL/GenBank/DDBJ databases">
        <authorList>
            <person name="Brito A."/>
        </authorList>
    </citation>
    <scope>NUCLEOTIDE SEQUENCE [LARGE SCALE GENOMIC DNA]</scope>
    <source>
        <strain evidence="1">1</strain>
    </source>
</reference>
<dbReference type="Proteomes" id="UP000320055">
    <property type="component" value="Unassembled WGS sequence"/>
</dbReference>
<protein>
    <submittedName>
        <fullName evidence="1">Uncharacterized protein</fullName>
    </submittedName>
</protein>
<evidence type="ECO:0000313" key="2">
    <source>
        <dbReference type="Proteomes" id="UP000320055"/>
    </source>
</evidence>
<organism evidence="1 2">
    <name type="scientific">Hyella patelloides LEGE 07179</name>
    <dbReference type="NCBI Taxonomy" id="945734"/>
    <lineage>
        <taxon>Bacteria</taxon>
        <taxon>Bacillati</taxon>
        <taxon>Cyanobacteriota</taxon>
        <taxon>Cyanophyceae</taxon>
        <taxon>Pleurocapsales</taxon>
        <taxon>Hyellaceae</taxon>
        <taxon>Hyella</taxon>
    </lineage>
</organism>
<proteinExistence type="predicted"/>
<accession>A0A563W1Q2</accession>
<dbReference type="EMBL" id="CAACVJ010000590">
    <property type="protein sequence ID" value="VEP17618.1"/>
    <property type="molecule type" value="Genomic_DNA"/>
</dbReference>
<keyword evidence="2" id="KW-1185">Reference proteome</keyword>